<dbReference type="Proteomes" id="UP000838756">
    <property type="component" value="Unassembled WGS sequence"/>
</dbReference>
<feature type="region of interest" description="Disordered" evidence="1">
    <location>
        <begin position="22"/>
        <end position="43"/>
    </location>
</feature>
<dbReference type="OrthoDB" id="19923at2759"/>
<feature type="compositionally biased region" description="Polar residues" evidence="1">
    <location>
        <begin position="22"/>
        <end position="36"/>
    </location>
</feature>
<dbReference type="AlphaFoldDB" id="A0A8S4QMT4"/>
<protein>
    <submittedName>
        <fullName evidence="2">Jg25462 protein</fullName>
    </submittedName>
</protein>
<feature type="non-terminal residue" evidence="2">
    <location>
        <position position="1"/>
    </location>
</feature>
<gene>
    <name evidence="2" type="primary">jg25462</name>
    <name evidence="2" type="ORF">PAEG_LOCUS4457</name>
</gene>
<keyword evidence="3" id="KW-1185">Reference proteome</keyword>
<evidence type="ECO:0000256" key="1">
    <source>
        <dbReference type="SAM" id="MobiDB-lite"/>
    </source>
</evidence>
<feature type="non-terminal residue" evidence="2">
    <location>
        <position position="59"/>
    </location>
</feature>
<evidence type="ECO:0000313" key="3">
    <source>
        <dbReference type="Proteomes" id="UP000838756"/>
    </source>
</evidence>
<evidence type="ECO:0000313" key="2">
    <source>
        <dbReference type="EMBL" id="CAH2216410.1"/>
    </source>
</evidence>
<accession>A0A8S4QMT4</accession>
<comment type="caution">
    <text evidence="2">The sequence shown here is derived from an EMBL/GenBank/DDBJ whole genome shotgun (WGS) entry which is preliminary data.</text>
</comment>
<name>A0A8S4QMT4_9NEOP</name>
<dbReference type="EMBL" id="CAKXAJ010015357">
    <property type="protein sequence ID" value="CAH2216410.1"/>
    <property type="molecule type" value="Genomic_DNA"/>
</dbReference>
<reference evidence="2" key="1">
    <citation type="submission" date="2022-03" db="EMBL/GenBank/DDBJ databases">
        <authorList>
            <person name="Lindestad O."/>
        </authorList>
    </citation>
    <scope>NUCLEOTIDE SEQUENCE</scope>
</reference>
<sequence length="59" mass="6729">MDGMESEYQPKPSPIRAFQVLHASSQEAEEANTSLSDYHDYEPRLEFDDSELMAASTYL</sequence>
<proteinExistence type="predicted"/>
<organism evidence="2 3">
    <name type="scientific">Pararge aegeria aegeria</name>
    <dbReference type="NCBI Taxonomy" id="348720"/>
    <lineage>
        <taxon>Eukaryota</taxon>
        <taxon>Metazoa</taxon>
        <taxon>Ecdysozoa</taxon>
        <taxon>Arthropoda</taxon>
        <taxon>Hexapoda</taxon>
        <taxon>Insecta</taxon>
        <taxon>Pterygota</taxon>
        <taxon>Neoptera</taxon>
        <taxon>Endopterygota</taxon>
        <taxon>Lepidoptera</taxon>
        <taxon>Glossata</taxon>
        <taxon>Ditrysia</taxon>
        <taxon>Papilionoidea</taxon>
        <taxon>Nymphalidae</taxon>
        <taxon>Satyrinae</taxon>
        <taxon>Satyrini</taxon>
        <taxon>Parargina</taxon>
        <taxon>Pararge</taxon>
    </lineage>
</organism>